<dbReference type="SUPFAM" id="SSF56672">
    <property type="entry name" value="DNA/RNA polymerases"/>
    <property type="match status" value="1"/>
</dbReference>
<proteinExistence type="predicted"/>
<reference evidence="1 2" key="1">
    <citation type="journal article" date="2017" name="BMC Genomics">
        <title>Three novel Pseudomonas phages isolated from composting provide insights into the evolution and diversity of tailed phages.</title>
        <authorList>
            <person name="Amgarten D."/>
            <person name="Martins L.F."/>
            <person name="Lombardi K.C."/>
            <person name="Antunes L.P."/>
            <person name="de Souza A.P.S."/>
            <person name="Nicastro G.G."/>
            <person name="Kitajima E.W."/>
            <person name="Quaggio R.B."/>
            <person name="Upton C."/>
            <person name="Setubal J.C."/>
            <person name="da Silva A.M."/>
        </authorList>
    </citation>
    <scope>NUCLEOTIDE SEQUENCE [LARGE SCALE GENOMIC DNA]</scope>
</reference>
<organism evidence="1 2">
    <name type="scientific">Pseudomonas phage ZC03</name>
    <dbReference type="NCBI Taxonomy" id="1622115"/>
    <lineage>
        <taxon>Viruses</taxon>
        <taxon>Duplodnaviria</taxon>
        <taxon>Heunggongvirae</taxon>
        <taxon>Uroviricota</taxon>
        <taxon>Caudoviricetes</taxon>
        <taxon>Schitoviridae</taxon>
        <taxon>Zicotriavirus</taxon>
        <taxon>Zicotriavirus ZC03</taxon>
    </lineage>
</organism>
<protein>
    <submittedName>
        <fullName evidence="1">Uncharacterized protein</fullName>
    </submittedName>
</protein>
<evidence type="ECO:0000313" key="2">
    <source>
        <dbReference type="Proteomes" id="UP000222072"/>
    </source>
</evidence>
<dbReference type="EMBL" id="KU356690">
    <property type="protein sequence ID" value="AMD43435.1"/>
    <property type="molecule type" value="Genomic_DNA"/>
</dbReference>
<sequence length="263" mass="30386">MKSPAVQKQEHLETLYNKFQQIPFLTKLFEEANIAPAGDPATPHIIKLLVHLAIQKRLQVGAAIGILASKISLEDAVTVIEACVEAGIVAHDPKKNELIVVLEPDKATQEKMKHYMFPPPMVCKPKTVKHNGQSGYLLIDTSVMTKKSHTKEDVCLDVINILNSFQFKLNLDILKYSSKYKSLSKMKEGETVIEYNKRLKQWKNFDSETRELIKNHYSDEDTIWFTHCYDKRGRIYCRGYHFNYQGCEWRKALIQFEPEVLQE</sequence>
<keyword evidence="2" id="KW-1185">Reference proteome</keyword>
<dbReference type="Proteomes" id="UP000222072">
    <property type="component" value="Segment"/>
</dbReference>
<accession>A0A1L2C9B3</accession>
<gene>
    <name evidence="1" type="ORF">ZC03_058</name>
</gene>
<evidence type="ECO:0000313" key="1">
    <source>
        <dbReference type="EMBL" id="AMD43435.1"/>
    </source>
</evidence>
<dbReference type="InterPro" id="IPR043502">
    <property type="entry name" value="DNA/RNA_pol_sf"/>
</dbReference>
<name>A0A1L2C9B3_9CAUD</name>